<dbReference type="Gene3D" id="3.30.300.10">
    <property type="match status" value="1"/>
</dbReference>
<evidence type="ECO:0000313" key="4">
    <source>
        <dbReference type="EMBL" id="GJT56926.1"/>
    </source>
</evidence>
<dbReference type="InterPro" id="IPR022629">
    <property type="entry name" value="S-AdoMet_synt_central"/>
</dbReference>
<dbReference type="InterPro" id="IPR022636">
    <property type="entry name" value="S-AdoMet_synthetase_sfam"/>
</dbReference>
<keyword evidence="5" id="KW-1185">Reference proteome</keyword>
<organism evidence="4 5">
    <name type="scientific">Tanacetum coccineum</name>
    <dbReference type="NCBI Taxonomy" id="301880"/>
    <lineage>
        <taxon>Eukaryota</taxon>
        <taxon>Viridiplantae</taxon>
        <taxon>Streptophyta</taxon>
        <taxon>Embryophyta</taxon>
        <taxon>Tracheophyta</taxon>
        <taxon>Spermatophyta</taxon>
        <taxon>Magnoliopsida</taxon>
        <taxon>eudicotyledons</taxon>
        <taxon>Gunneridae</taxon>
        <taxon>Pentapetalae</taxon>
        <taxon>asterids</taxon>
        <taxon>campanulids</taxon>
        <taxon>Asterales</taxon>
        <taxon>Asteraceae</taxon>
        <taxon>Asteroideae</taxon>
        <taxon>Anthemideae</taxon>
        <taxon>Anthemidinae</taxon>
        <taxon>Tanacetum</taxon>
    </lineage>
</organism>
<dbReference type="InterPro" id="IPR002133">
    <property type="entry name" value="S-AdoMet_synthetase"/>
</dbReference>
<keyword evidence="1" id="KW-0479">Metal-binding</keyword>
<proteinExistence type="predicted"/>
<accession>A0ABQ5F0S2</accession>
<feature type="region of interest" description="Disordered" evidence="2">
    <location>
        <begin position="1"/>
        <end position="21"/>
    </location>
</feature>
<comment type="caution">
    <text evidence="4">The sequence shown here is derived from an EMBL/GenBank/DDBJ whole genome shotgun (WGS) entry which is preliminary data.</text>
</comment>
<feature type="domain" description="S-adenosylmethionine synthetase central" evidence="3">
    <location>
        <begin position="27"/>
        <end position="107"/>
    </location>
</feature>
<sequence>MGSSIISSSTEEDDLGSDKLSSKVTLRDSSILIKPDGKTQVTVEYHNDMGAMVVLRVHTILISTKHDETVTNDEIAADLKQHVIKPVVPENYLDEKTIFHLNPSGCFAKLFAYVVPRKAENFRAHISLALEPEMQIRTIITSSLFRTYSVTGLSCIAFAIKTWKSMVTDSALAPFNEAALTTSTSPS</sequence>
<dbReference type="SUPFAM" id="SSF55973">
    <property type="entry name" value="S-adenosylmethionine synthetase"/>
    <property type="match status" value="1"/>
</dbReference>
<evidence type="ECO:0000313" key="5">
    <source>
        <dbReference type="Proteomes" id="UP001151760"/>
    </source>
</evidence>
<dbReference type="Pfam" id="PF02772">
    <property type="entry name" value="S-AdoMet_synt_M"/>
    <property type="match status" value="1"/>
</dbReference>
<reference evidence="4" key="1">
    <citation type="journal article" date="2022" name="Int. J. Mol. Sci.">
        <title>Draft Genome of Tanacetum Coccineum: Genomic Comparison of Closely Related Tanacetum-Family Plants.</title>
        <authorList>
            <person name="Yamashiro T."/>
            <person name="Shiraishi A."/>
            <person name="Nakayama K."/>
            <person name="Satake H."/>
        </authorList>
    </citation>
    <scope>NUCLEOTIDE SEQUENCE</scope>
</reference>
<evidence type="ECO:0000256" key="1">
    <source>
        <dbReference type="ARBA" id="ARBA00022723"/>
    </source>
</evidence>
<dbReference type="PANTHER" id="PTHR11964">
    <property type="entry name" value="S-ADENOSYLMETHIONINE SYNTHETASE"/>
    <property type="match status" value="1"/>
</dbReference>
<gene>
    <name evidence="4" type="ORF">Tco_0991980</name>
</gene>
<protein>
    <submittedName>
        <fullName evidence="4">S-adenosylmethionine synthetase</fullName>
    </submittedName>
</protein>
<evidence type="ECO:0000259" key="3">
    <source>
        <dbReference type="Pfam" id="PF02772"/>
    </source>
</evidence>
<dbReference type="Proteomes" id="UP001151760">
    <property type="component" value="Unassembled WGS sequence"/>
</dbReference>
<reference evidence="4" key="2">
    <citation type="submission" date="2022-01" db="EMBL/GenBank/DDBJ databases">
        <authorList>
            <person name="Yamashiro T."/>
            <person name="Shiraishi A."/>
            <person name="Satake H."/>
            <person name="Nakayama K."/>
        </authorList>
    </citation>
    <scope>NUCLEOTIDE SEQUENCE</scope>
</reference>
<dbReference type="EMBL" id="BQNB010016889">
    <property type="protein sequence ID" value="GJT56926.1"/>
    <property type="molecule type" value="Genomic_DNA"/>
</dbReference>
<name>A0ABQ5F0S2_9ASTR</name>
<evidence type="ECO:0000256" key="2">
    <source>
        <dbReference type="SAM" id="MobiDB-lite"/>
    </source>
</evidence>